<proteinExistence type="predicted"/>
<sequence>MERTVLRSTRVPLYALHGRNNCPSCGASQWFVGRVIAECACCGDTLPINHAVRPTQMANLRDIAA</sequence>
<accession>A0A2W4ZCC6</accession>
<organism evidence="1 2">
    <name type="scientific">Sphingomonas hengshuiensis</name>
    <dbReference type="NCBI Taxonomy" id="1609977"/>
    <lineage>
        <taxon>Bacteria</taxon>
        <taxon>Pseudomonadati</taxon>
        <taxon>Pseudomonadota</taxon>
        <taxon>Alphaproteobacteria</taxon>
        <taxon>Sphingomonadales</taxon>
        <taxon>Sphingomonadaceae</taxon>
        <taxon>Sphingomonas</taxon>
    </lineage>
</organism>
<reference evidence="1 2" key="1">
    <citation type="submission" date="2017-08" db="EMBL/GenBank/DDBJ databases">
        <title>Infants hospitalized years apart are colonized by the same room-sourced microbial strains.</title>
        <authorList>
            <person name="Brooks B."/>
            <person name="Olm M.R."/>
            <person name="Firek B.A."/>
            <person name="Baker R."/>
            <person name="Thomas B.C."/>
            <person name="Morowitz M.J."/>
            <person name="Banfield J.F."/>
        </authorList>
    </citation>
    <scope>NUCLEOTIDE SEQUENCE [LARGE SCALE GENOMIC DNA]</scope>
    <source>
        <strain evidence="1">S2_018_000_R3_110</strain>
    </source>
</reference>
<comment type="caution">
    <text evidence="1">The sequence shown here is derived from an EMBL/GenBank/DDBJ whole genome shotgun (WGS) entry which is preliminary data.</text>
</comment>
<gene>
    <name evidence="1" type="ORF">DI632_07140</name>
</gene>
<dbReference type="AlphaFoldDB" id="A0A2W4ZCC6"/>
<evidence type="ECO:0000313" key="2">
    <source>
        <dbReference type="Proteomes" id="UP000248614"/>
    </source>
</evidence>
<dbReference type="EMBL" id="QFNF01000013">
    <property type="protein sequence ID" value="PZO78242.1"/>
    <property type="molecule type" value="Genomic_DNA"/>
</dbReference>
<dbReference type="Proteomes" id="UP000248614">
    <property type="component" value="Unassembled WGS sequence"/>
</dbReference>
<protein>
    <submittedName>
        <fullName evidence="1">Uncharacterized protein</fullName>
    </submittedName>
</protein>
<evidence type="ECO:0000313" key="1">
    <source>
        <dbReference type="EMBL" id="PZO78242.1"/>
    </source>
</evidence>
<name>A0A2W4ZCC6_9SPHN</name>